<dbReference type="Gene3D" id="3.40.50.720">
    <property type="entry name" value="NAD(P)-binding Rossmann-like Domain"/>
    <property type="match status" value="1"/>
</dbReference>
<protein>
    <submittedName>
        <fullName evidence="2">Short-chain dehydrogenase</fullName>
    </submittedName>
</protein>
<dbReference type="Pfam" id="PF00106">
    <property type="entry name" value="adh_short"/>
    <property type="match status" value="1"/>
</dbReference>
<name>A0A1Y5F6Z0_9BACT</name>
<sequence>MSRTVVITGATGGIGLELCKRYLDHGDHVIAIVRKATDELTELGTTVIEGIDLIDASSVDQVKEKLNSKTIDILINNAGLFENESLPLSEDDFESIRKQFEINTLAPLRLTNALIENFTTDSKVAMMSSRMGSIADNSSSNYYGYRMSKCALNMASKNLSIELKGKGVSLAILHPGFVITKMTNFQGDITPEVASWGLFKVIQNLTLENTGGFWHSNGETLPF</sequence>
<dbReference type="PANTHER" id="PTHR45458:SF1">
    <property type="entry name" value="SHORT CHAIN DEHYDROGENASE"/>
    <property type="match status" value="1"/>
</dbReference>
<dbReference type="PANTHER" id="PTHR45458">
    <property type="entry name" value="SHORT-CHAIN DEHYDROGENASE/REDUCTASE SDR"/>
    <property type="match status" value="1"/>
</dbReference>
<evidence type="ECO:0000313" key="2">
    <source>
        <dbReference type="EMBL" id="OUR94074.1"/>
    </source>
</evidence>
<dbReference type="Proteomes" id="UP000196531">
    <property type="component" value="Unassembled WGS sequence"/>
</dbReference>
<dbReference type="EMBL" id="MAAO01000012">
    <property type="protein sequence ID" value="OUR94074.1"/>
    <property type="molecule type" value="Genomic_DNA"/>
</dbReference>
<dbReference type="InterPro" id="IPR036291">
    <property type="entry name" value="NAD(P)-bd_dom_sf"/>
</dbReference>
<dbReference type="SUPFAM" id="SSF51735">
    <property type="entry name" value="NAD(P)-binding Rossmann-fold domains"/>
    <property type="match status" value="1"/>
</dbReference>
<dbReference type="PRINTS" id="PR00080">
    <property type="entry name" value="SDRFAMILY"/>
</dbReference>
<gene>
    <name evidence="2" type="ORF">A9Q84_18345</name>
</gene>
<dbReference type="PRINTS" id="PR00081">
    <property type="entry name" value="GDHRDH"/>
</dbReference>
<dbReference type="AlphaFoldDB" id="A0A1Y5F6Z0"/>
<proteinExistence type="inferred from homology"/>
<dbReference type="GO" id="GO:0016616">
    <property type="term" value="F:oxidoreductase activity, acting on the CH-OH group of donors, NAD or NADP as acceptor"/>
    <property type="evidence" value="ECO:0007669"/>
    <property type="project" value="TreeGrafter"/>
</dbReference>
<organism evidence="2 3">
    <name type="scientific">Halobacteriovorax marinus</name>
    <dbReference type="NCBI Taxonomy" id="97084"/>
    <lineage>
        <taxon>Bacteria</taxon>
        <taxon>Pseudomonadati</taxon>
        <taxon>Bdellovibrionota</taxon>
        <taxon>Bacteriovoracia</taxon>
        <taxon>Bacteriovoracales</taxon>
        <taxon>Halobacteriovoraceae</taxon>
        <taxon>Halobacteriovorax</taxon>
    </lineage>
</organism>
<dbReference type="InterPro" id="IPR052184">
    <property type="entry name" value="SDR_enzymes"/>
</dbReference>
<dbReference type="CDD" id="cd05325">
    <property type="entry name" value="carb_red_sniffer_like_SDR_c"/>
    <property type="match status" value="1"/>
</dbReference>
<comment type="caution">
    <text evidence="2">The sequence shown here is derived from an EMBL/GenBank/DDBJ whole genome shotgun (WGS) entry which is preliminary data.</text>
</comment>
<comment type="similarity">
    <text evidence="1">Belongs to the short-chain dehydrogenases/reductases (SDR) family.</text>
</comment>
<dbReference type="InterPro" id="IPR002347">
    <property type="entry name" value="SDR_fam"/>
</dbReference>
<accession>A0A1Y5F6Z0</accession>
<reference evidence="3" key="1">
    <citation type="journal article" date="2017" name="Proc. Natl. Acad. Sci. U.S.A.">
        <title>Simulation of Deepwater Horizon oil plume reveals substrate specialization within a complex community of hydrocarbon-degraders.</title>
        <authorList>
            <person name="Hu P."/>
            <person name="Dubinsky E.A."/>
            <person name="Probst A.J."/>
            <person name="Wang J."/>
            <person name="Sieber C.M.K."/>
            <person name="Tom L.M."/>
            <person name="Gardinali P."/>
            <person name="Banfield J.F."/>
            <person name="Atlas R.M."/>
            <person name="Andersen G.L."/>
        </authorList>
    </citation>
    <scope>NUCLEOTIDE SEQUENCE [LARGE SCALE GENOMIC DNA]</scope>
</reference>
<evidence type="ECO:0000256" key="1">
    <source>
        <dbReference type="RuleBase" id="RU000363"/>
    </source>
</evidence>
<evidence type="ECO:0000313" key="3">
    <source>
        <dbReference type="Proteomes" id="UP000196531"/>
    </source>
</evidence>